<sequence>MFNLDELHIIEWLPYNFTGKAEPKECMYWDCKADCDDTDSEADDCSSVEIPEPDDGDLDGELDNNLNEALYTRKPWHLVRQNEMDEHLCWRKKQFGVDWNLTLTLHPEKTQYDQDHYYGSNWDVPLYAHVAERFEMMAGDILASAPEVFYSHILPEQIDLETVRQLTRDEIYGDAELD</sequence>
<dbReference type="RefSeq" id="XP_046006668.1">
    <property type="nucleotide sequence ID" value="XM_046159617.1"/>
</dbReference>
<gene>
    <name evidence="1" type="ORF">B0I36DRAFT_368424</name>
</gene>
<dbReference type="GeneID" id="70189163"/>
<proteinExistence type="predicted"/>
<accession>A0A9P8XV04</accession>
<reference evidence="1" key="1">
    <citation type="journal article" date="2021" name="Nat. Commun.">
        <title>Genetic determinants of endophytism in the Arabidopsis root mycobiome.</title>
        <authorList>
            <person name="Mesny F."/>
            <person name="Miyauchi S."/>
            <person name="Thiergart T."/>
            <person name="Pickel B."/>
            <person name="Atanasova L."/>
            <person name="Karlsson M."/>
            <person name="Huettel B."/>
            <person name="Barry K.W."/>
            <person name="Haridas S."/>
            <person name="Chen C."/>
            <person name="Bauer D."/>
            <person name="Andreopoulos W."/>
            <person name="Pangilinan J."/>
            <person name="LaButti K."/>
            <person name="Riley R."/>
            <person name="Lipzen A."/>
            <person name="Clum A."/>
            <person name="Drula E."/>
            <person name="Henrissat B."/>
            <person name="Kohler A."/>
            <person name="Grigoriev I.V."/>
            <person name="Martin F.M."/>
            <person name="Hacquard S."/>
        </authorList>
    </citation>
    <scope>NUCLEOTIDE SEQUENCE</scope>
    <source>
        <strain evidence="1">MPI-CAGE-CH-0230</strain>
    </source>
</reference>
<protein>
    <submittedName>
        <fullName evidence="1">Uncharacterized protein</fullName>
    </submittedName>
</protein>
<keyword evidence="2" id="KW-1185">Reference proteome</keyword>
<dbReference type="AlphaFoldDB" id="A0A9P8XV04"/>
<dbReference type="EMBL" id="JAGTJQ010000011">
    <property type="protein sequence ID" value="KAH7018401.1"/>
    <property type="molecule type" value="Genomic_DNA"/>
</dbReference>
<evidence type="ECO:0000313" key="1">
    <source>
        <dbReference type="EMBL" id="KAH7018401.1"/>
    </source>
</evidence>
<organism evidence="1 2">
    <name type="scientific">Microdochium trichocladiopsis</name>
    <dbReference type="NCBI Taxonomy" id="1682393"/>
    <lineage>
        <taxon>Eukaryota</taxon>
        <taxon>Fungi</taxon>
        <taxon>Dikarya</taxon>
        <taxon>Ascomycota</taxon>
        <taxon>Pezizomycotina</taxon>
        <taxon>Sordariomycetes</taxon>
        <taxon>Xylariomycetidae</taxon>
        <taxon>Xylariales</taxon>
        <taxon>Microdochiaceae</taxon>
        <taxon>Microdochium</taxon>
    </lineage>
</organism>
<comment type="caution">
    <text evidence="1">The sequence shown here is derived from an EMBL/GenBank/DDBJ whole genome shotgun (WGS) entry which is preliminary data.</text>
</comment>
<dbReference type="Proteomes" id="UP000756346">
    <property type="component" value="Unassembled WGS sequence"/>
</dbReference>
<name>A0A9P8XV04_9PEZI</name>
<evidence type="ECO:0000313" key="2">
    <source>
        <dbReference type="Proteomes" id="UP000756346"/>
    </source>
</evidence>